<dbReference type="Proteomes" id="UP000078576">
    <property type="component" value="Unassembled WGS sequence"/>
</dbReference>
<proteinExistence type="predicted"/>
<gene>
    <name evidence="1" type="ORF">VP1G_09001</name>
</gene>
<organism evidence="1 2">
    <name type="scientific">Cytospora mali</name>
    <name type="common">Apple Valsa canker fungus</name>
    <name type="synonym">Valsa mali</name>
    <dbReference type="NCBI Taxonomy" id="578113"/>
    <lineage>
        <taxon>Eukaryota</taxon>
        <taxon>Fungi</taxon>
        <taxon>Dikarya</taxon>
        <taxon>Ascomycota</taxon>
        <taxon>Pezizomycotina</taxon>
        <taxon>Sordariomycetes</taxon>
        <taxon>Sordariomycetidae</taxon>
        <taxon>Diaporthales</taxon>
        <taxon>Cytosporaceae</taxon>
        <taxon>Cytospora</taxon>
    </lineage>
</organism>
<keyword evidence="2" id="KW-1185">Reference proteome</keyword>
<name>A0A194VD86_CYTMA</name>
<dbReference type="AlphaFoldDB" id="A0A194VD86"/>
<accession>A0A194VD86</accession>
<protein>
    <submittedName>
        <fullName evidence="1">Uncharacterized protein</fullName>
    </submittedName>
</protein>
<dbReference type="STRING" id="694573.A0A194VD86"/>
<evidence type="ECO:0000313" key="1">
    <source>
        <dbReference type="EMBL" id="KUI61858.1"/>
    </source>
</evidence>
<dbReference type="OrthoDB" id="5226580at2759"/>
<evidence type="ECO:0000313" key="2">
    <source>
        <dbReference type="Proteomes" id="UP000078576"/>
    </source>
</evidence>
<reference evidence="2" key="1">
    <citation type="submission" date="2014-12" db="EMBL/GenBank/DDBJ databases">
        <title>Genome Sequence of Valsa Canker Pathogens Uncovers a Specific Adaption of Colonization on Woody Bark.</title>
        <authorList>
            <person name="Yin Z."/>
            <person name="Liu H."/>
            <person name="Gao X."/>
            <person name="Li Z."/>
            <person name="Song N."/>
            <person name="Ke X."/>
            <person name="Dai Q."/>
            <person name="Wu Y."/>
            <person name="Sun Y."/>
            <person name="Xu J.-R."/>
            <person name="Kang Z.K."/>
            <person name="Wang L."/>
            <person name="Huang L."/>
        </authorList>
    </citation>
    <scope>NUCLEOTIDE SEQUENCE [LARGE SCALE GENOMIC DNA]</scope>
    <source>
        <strain evidence="2">SXYL134</strain>
    </source>
</reference>
<sequence>MKECLRVLVKHPEWEGDRVLAIRVRCALITEQLTSVLIQQALDSEPQTPLYFIRALDAQVQDVWRTLQEPASISNNEYVLLHVYGIEVNINELALNLEQSASDADVMVRVEKLHRCLKAIEKWFQIYERIPASMAIGITFDIFFQLIHCTVALIRLTKFDSFPAWDTAEVRRRLDIFSLLDRIADAMENLSTAAGIAEDDDGEASTWSRVVKGIRLLKTGTQADFVTARDDIYTLRKKLDDMETTVTASTGGSEGVEAQHDTPITGDVMTNFGDDPWLSAIFIPWDSMNF</sequence>
<dbReference type="EMBL" id="KN714789">
    <property type="protein sequence ID" value="KUI61858.1"/>
    <property type="molecule type" value="Genomic_DNA"/>
</dbReference>